<reference evidence="4" key="1">
    <citation type="submission" date="2016-10" db="EMBL/GenBank/DDBJ databases">
        <authorList>
            <person name="Varghese N."/>
            <person name="Submissions S."/>
        </authorList>
    </citation>
    <scope>NUCLEOTIDE SEQUENCE [LARGE SCALE GENOMIC DNA]</scope>
    <source>
        <strain evidence="4">DSM 17071</strain>
    </source>
</reference>
<evidence type="ECO:0000313" key="3">
    <source>
        <dbReference type="EMBL" id="SDH61234.1"/>
    </source>
</evidence>
<dbReference type="Gene3D" id="1.25.40.10">
    <property type="entry name" value="Tetratricopeptide repeat domain"/>
    <property type="match status" value="1"/>
</dbReference>
<dbReference type="Proteomes" id="UP000198869">
    <property type="component" value="Unassembled WGS sequence"/>
</dbReference>
<protein>
    <recommendedName>
        <fullName evidence="2">VIT domain-containing protein</fullName>
    </recommendedName>
</protein>
<dbReference type="EMBL" id="FNDW01000001">
    <property type="protein sequence ID" value="SDH61234.1"/>
    <property type="molecule type" value="Genomic_DNA"/>
</dbReference>
<dbReference type="SMART" id="SM00609">
    <property type="entry name" value="VIT"/>
    <property type="match status" value="1"/>
</dbReference>
<accession>A0A1G8DU63</accession>
<dbReference type="InterPro" id="IPR013694">
    <property type="entry name" value="VIT"/>
</dbReference>
<organism evidence="3 4">
    <name type="scientific">Chryseobacterium taeanense</name>
    <dbReference type="NCBI Taxonomy" id="311334"/>
    <lineage>
        <taxon>Bacteria</taxon>
        <taxon>Pseudomonadati</taxon>
        <taxon>Bacteroidota</taxon>
        <taxon>Flavobacteriia</taxon>
        <taxon>Flavobacteriales</taxon>
        <taxon>Weeksellaceae</taxon>
        <taxon>Chryseobacterium group</taxon>
        <taxon>Chryseobacterium</taxon>
    </lineage>
</organism>
<feature type="chain" id="PRO_5011478209" description="VIT domain-containing protein" evidence="1">
    <location>
        <begin position="19"/>
        <end position="993"/>
    </location>
</feature>
<dbReference type="OrthoDB" id="266279at2"/>
<dbReference type="InterPro" id="IPR019220">
    <property type="entry name" value="DUF2135"/>
</dbReference>
<evidence type="ECO:0000259" key="2">
    <source>
        <dbReference type="PROSITE" id="PS51468"/>
    </source>
</evidence>
<evidence type="ECO:0000256" key="1">
    <source>
        <dbReference type="SAM" id="SignalP"/>
    </source>
</evidence>
<dbReference type="PANTHER" id="PTHR10338">
    <property type="entry name" value="INTER-ALPHA-TRYPSIN INHIBITOR HEAVY CHAIN FAMILY MEMBER"/>
    <property type="match status" value="1"/>
</dbReference>
<dbReference type="Pfam" id="PF09906">
    <property type="entry name" value="DUF2135"/>
    <property type="match status" value="1"/>
</dbReference>
<feature type="domain" description="VIT" evidence="2">
    <location>
        <begin position="24"/>
        <end position="153"/>
    </location>
</feature>
<dbReference type="InterPro" id="IPR050934">
    <property type="entry name" value="ITIH"/>
</dbReference>
<keyword evidence="1" id="KW-0732">Signal</keyword>
<evidence type="ECO:0000313" key="4">
    <source>
        <dbReference type="Proteomes" id="UP000198869"/>
    </source>
</evidence>
<dbReference type="RefSeq" id="WP_089853672.1">
    <property type="nucleotide sequence ID" value="NZ_FNDW01000001.1"/>
</dbReference>
<dbReference type="InterPro" id="IPR011990">
    <property type="entry name" value="TPR-like_helical_dom_sf"/>
</dbReference>
<dbReference type="PANTHER" id="PTHR10338:SF108">
    <property type="entry name" value="INTER-ALPHA-TRYPSIN INHIBITOR HEAVY CHAIN H4-LIKE PROTEIN"/>
    <property type="match status" value="1"/>
</dbReference>
<keyword evidence="4" id="KW-1185">Reference proteome</keyword>
<name>A0A1G8DU63_9FLAO</name>
<sequence>MKRACIQFLLFFQILCLAQVPTIEIPDGKGGYKKNDQVILQKLHIETKIVGRISTNVITMVLKNNSGRLREGRVTFPLPEGTNASGYALDINGKLRNAVPVEKEKAREVYETIRKRNIDPGVLEKTEGNNFRTTVYPIAPNGGERTLQITYHYELKKSGNSYQYFLPLDYPSEIPDFSVLTSVYSNSEAPQLLERPDGEFDFVKNGNIWTAEIHKTKYKPGNNLKINFPQHETSQSVLMSEASDDSSYFLANINIASNERVKELPNKIAIVWDNSLSGKKRDHTKEFLLLEEYFKTNKDVTVKTYFINNTFEEGRTFKINAGNWSSLKFFLSYITYDGGTDFGQLKSLKEDEVLFFTDGFSSFGELKLNWIRPVYTISSSPHTNFEQLKYISNKTHGEFLNLNENDPKKEVRKLLFQPLKFLGIESDPSVSEVYPSLPETISQDFLLTGIVKGNQTSVKLKFGYGDEVTETRIINLNTKNQTVKYWGISTFWAQKKLNELEIFSKQNKDEIKNLCKQFGLVSSNMSLMVLENVEDYVRYDITPPLELKTQFDAIVKNNRIAKDARLKDLMSKAEWMTENLKTWWNKEYIPKPKRYPEPKLTRERSDSTSVNDLEEVVVTGAAGIRETQHHTTASAVSEQRRERQQLNIRGMPSIASNKVLQGRASGLQIGYRNEYANSSSQINSGKIKTIEVESKAEYMKFFSAVNDLESIYKVYLQHREKYENLPQYYFDVSGILFKMNDRKSALKVLSSIADLEFENEELYKLLAYKLKQTGAYDKELFVAQKVLEWRPFDPQSYRDVALAFEDNAQYQPALDNLYKVLTQSYTKELAERDNGIEEIIIMEINELIANHGTHLDLKTINPKIVADLPVNIRVVINWNKDDTDIDLWVTDPDNERCYYSNKETEIGGRMSDDFTGGFGPEQFLLKKAMKGKYKIETNFFGERQVGVAGPTAIMAEVYINYATGKQERKIVVFQNQKENSRKGEGVLIGEFEF</sequence>
<feature type="signal peptide" evidence="1">
    <location>
        <begin position="1"/>
        <end position="18"/>
    </location>
</feature>
<dbReference type="PROSITE" id="PS51468">
    <property type="entry name" value="VIT"/>
    <property type="match status" value="1"/>
</dbReference>
<dbReference type="STRING" id="311334.SAMN05421846_101312"/>
<proteinExistence type="predicted"/>
<dbReference type="AlphaFoldDB" id="A0A1G8DU63"/>
<dbReference type="Pfam" id="PF08487">
    <property type="entry name" value="VIT"/>
    <property type="match status" value="1"/>
</dbReference>
<dbReference type="SUPFAM" id="SSF48452">
    <property type="entry name" value="TPR-like"/>
    <property type="match status" value="1"/>
</dbReference>
<gene>
    <name evidence="3" type="ORF">SAMN05421846_101312</name>
</gene>